<evidence type="ECO:0000256" key="2">
    <source>
        <dbReference type="SAM" id="Phobius"/>
    </source>
</evidence>
<keyword evidence="2" id="KW-0472">Membrane</keyword>
<keyword evidence="1" id="KW-0175">Coiled coil</keyword>
<dbReference type="EMBL" id="SRLO01000739">
    <property type="protein sequence ID" value="TNN47505.1"/>
    <property type="molecule type" value="Genomic_DNA"/>
</dbReference>
<evidence type="ECO:0000259" key="3">
    <source>
        <dbReference type="Pfam" id="PF05739"/>
    </source>
</evidence>
<feature type="transmembrane region" description="Helical" evidence="2">
    <location>
        <begin position="65"/>
        <end position="86"/>
    </location>
</feature>
<dbReference type="AlphaFoldDB" id="A0A4Z2G395"/>
<evidence type="ECO:0000313" key="4">
    <source>
        <dbReference type="EMBL" id="TNN47505.1"/>
    </source>
</evidence>
<keyword evidence="2" id="KW-1133">Transmembrane helix</keyword>
<dbReference type="Gene3D" id="1.20.5.110">
    <property type="match status" value="1"/>
</dbReference>
<keyword evidence="5" id="KW-1185">Reference proteome</keyword>
<feature type="domain" description="T-SNARE coiled-coil homology" evidence="3">
    <location>
        <begin position="31"/>
        <end position="78"/>
    </location>
</feature>
<sequence>MAADKATVWSRDGGVARKQEVDRRCRKSQESIEANVESADVHVQSATQQLSRAAAYQRSSRKKMCILVIVLLVVGVVVGLIIWASVKH</sequence>
<reference evidence="4 5" key="1">
    <citation type="submission" date="2019-03" db="EMBL/GenBank/DDBJ databases">
        <title>First draft genome of Liparis tanakae, snailfish: a comprehensive survey of snailfish specific genes.</title>
        <authorList>
            <person name="Kim W."/>
            <person name="Song I."/>
            <person name="Jeong J.-H."/>
            <person name="Kim D."/>
            <person name="Kim S."/>
            <person name="Ryu S."/>
            <person name="Song J.Y."/>
            <person name="Lee S.K."/>
        </authorList>
    </citation>
    <scope>NUCLEOTIDE SEQUENCE [LARGE SCALE GENOMIC DNA]</scope>
    <source>
        <tissue evidence="4">Muscle</tissue>
    </source>
</reference>
<dbReference type="OrthoDB" id="364348at2759"/>
<dbReference type="Proteomes" id="UP000314294">
    <property type="component" value="Unassembled WGS sequence"/>
</dbReference>
<proteinExistence type="predicted"/>
<organism evidence="4 5">
    <name type="scientific">Liparis tanakae</name>
    <name type="common">Tanaka's snailfish</name>
    <dbReference type="NCBI Taxonomy" id="230148"/>
    <lineage>
        <taxon>Eukaryota</taxon>
        <taxon>Metazoa</taxon>
        <taxon>Chordata</taxon>
        <taxon>Craniata</taxon>
        <taxon>Vertebrata</taxon>
        <taxon>Euteleostomi</taxon>
        <taxon>Actinopterygii</taxon>
        <taxon>Neopterygii</taxon>
        <taxon>Teleostei</taxon>
        <taxon>Neoteleostei</taxon>
        <taxon>Acanthomorphata</taxon>
        <taxon>Eupercaria</taxon>
        <taxon>Perciformes</taxon>
        <taxon>Cottioidei</taxon>
        <taxon>Cottales</taxon>
        <taxon>Liparidae</taxon>
        <taxon>Liparis</taxon>
    </lineage>
</organism>
<evidence type="ECO:0000313" key="5">
    <source>
        <dbReference type="Proteomes" id="UP000314294"/>
    </source>
</evidence>
<dbReference type="Pfam" id="PF05739">
    <property type="entry name" value="SNARE"/>
    <property type="match status" value="1"/>
</dbReference>
<comment type="caution">
    <text evidence="4">The sequence shown here is derived from an EMBL/GenBank/DDBJ whole genome shotgun (WGS) entry which is preliminary data.</text>
</comment>
<evidence type="ECO:0000256" key="1">
    <source>
        <dbReference type="ARBA" id="ARBA00023054"/>
    </source>
</evidence>
<accession>A0A4Z2G395</accession>
<protein>
    <submittedName>
        <fullName evidence="4">Syntaxin-7</fullName>
    </submittedName>
</protein>
<gene>
    <name evidence="4" type="primary">Stx7</name>
    <name evidence="4" type="ORF">EYF80_042282</name>
</gene>
<keyword evidence="2" id="KW-0812">Transmembrane</keyword>
<name>A0A4Z2G395_9TELE</name>
<dbReference type="InterPro" id="IPR000727">
    <property type="entry name" value="T_SNARE_dom"/>
</dbReference>